<dbReference type="SUPFAM" id="SSF69322">
    <property type="entry name" value="Tricorn protease domain 2"/>
    <property type="match status" value="1"/>
</dbReference>
<comment type="caution">
    <text evidence="2">The sequence shown here is derived from an EMBL/GenBank/DDBJ whole genome shotgun (WGS) entry which is preliminary data.</text>
</comment>
<dbReference type="PANTHER" id="PTHR22796">
    <property type="entry name" value="URG4-RELATED"/>
    <property type="match status" value="1"/>
</dbReference>
<dbReference type="Proteomes" id="UP000663861">
    <property type="component" value="Unassembled WGS sequence"/>
</dbReference>
<gene>
    <name evidence="2" type="ORF">RDB_LOCUS124838</name>
</gene>
<reference evidence="2" key="1">
    <citation type="submission" date="2021-01" db="EMBL/GenBank/DDBJ databases">
        <authorList>
            <person name="Kaushik A."/>
        </authorList>
    </citation>
    <scope>NUCLEOTIDE SEQUENCE</scope>
    <source>
        <strain evidence="2">AG4-RS23</strain>
    </source>
</reference>
<organism evidence="2 3">
    <name type="scientific">Rhizoctonia solani</name>
    <dbReference type="NCBI Taxonomy" id="456999"/>
    <lineage>
        <taxon>Eukaryota</taxon>
        <taxon>Fungi</taxon>
        <taxon>Dikarya</taxon>
        <taxon>Basidiomycota</taxon>
        <taxon>Agaricomycotina</taxon>
        <taxon>Agaricomycetes</taxon>
        <taxon>Cantharellales</taxon>
        <taxon>Ceratobasidiaceae</taxon>
        <taxon>Rhizoctonia</taxon>
    </lineage>
</organism>
<accession>A0A8H3CWL6</accession>
<sequence length="1917" mass="215067">MPSNDDNTFRPGRTSTGTPVPTDPKHMLESCPHLFQLLEVIEDHGCSTVGKIVISQESFGRLLNLLQPGCYKSISKIDLKSLDKLSIEPTGVYGDPIEIVKFLKQVGRLNENSATSLSQAIKSNGPAVLKTGLYLALDPKQEAQNSKSAYIIYWPEGTTWKDQLATPSVRHNRTMFMRCLTKLTDQILAFVSPEQAQLFDWDADPGRIIRDTVERDASSQPEFPSQTQQETDDELGLELTPSPGFKIHVGPEYFPNGVENSEARLIPGEDNIGLLVVSRNTEMREFKEMFSGSELRKLIFSSECPLQLGQVSAEDVAILAAHGLREKYSNLFETYDQRLKLLDSDRMALEAIEQSYVEDRLKPDTDAIVAEVHRIVKTIDRRIYPSLGSSIGPFAPGITEQMKQKYPLLKELPRSVREAYDPSIVEDEGFQTLKSRWLFVRAYFTQDPQLSEAQQSGCIDYIFNRLPDPVVSRSAAGANPGGSSSIAASSPALWTTGSDPFSSLISNRGNRGSEPKDPEFIKGLSSLESKYPQLSGVAQQIRACLQRFLANLKDKVTEDQVTQVLSFERERLIYGHPDEEEHQLREDREKALGALLRLIRRAMSLTVTTCRLWLDQVMEVPSGQLPGEDPKFICIGYTSSPSSYQDHYSIYPLELTYPSLDDRVQLGKLNLRVEFNLGEGQSVEFLQLIHEKCLVITSDRKWVHFYIGGMTKLKQSILTGESQMKLQRDALGGHLRIFAFDQANRLLAIVHGQKDDMKLSIYIFDDLLANLSIWDSTISLERLYNHPVDIEKLCFISGREEVCLIETSGRVRILSLATQQFCSTSLQVDQPIVDSFSAPDGSYLLITVIRRGATNPQQLLAFHPSSSEIKLKEIKLAVLSPCDGHRLITRLGGHGRVHIVSFSMATRAITLLALRKAQETTQLLFLPGCSQHSKIATEKISNSLLDCHLEVWAQFPVIPTVARSTLAEINRRPRWLTFVSSAVMHQPTSESLAAINVGSSSKIMAESNQSSVFKLGSFIVELLCLIPIQLALAKKGKFVLLKDGVWDPGYQRSLLRTDVASNIDTLSLGWYESVFQSYMATKLVRVVSSMGERGLGKSYTLDHFADTSFAGSRMCTTEGVWLSCTPTKEYLLVSLDFQGIHPIGSGAQEDVLLVLFNTAISNLVLFRNDFAISRDITGLFTSFQLSTKFLDPNVNRGLFNSTLAIIIKDVTNADAKDIVKEFSLNFQPILEKEREQSFINRLHRGRIQIIPWPVINSPGFYTLFNQLHQRFNQQPFTHGSGGVFLHNLKTLMVKIKTSDWGSLDRNLAAHRAQQMMERLPNALCYGQDEEGPLKNMNTDEELPASKDIPPLFVPELSEATTADNEVLTEQALHSLIHMCGPASDTRHRTPDATYVKLLQNRLYEILDQRLSLVQQWMRVNIDSSSLDDPDIRNLTGKFDAAALSMRAAVRLCFLECSLCQLLCLRAYSHSGDHSCGTNHMCVLSCEVVEEHSQREPCGLPAGHRRRHMCNVKAHLCGQECRLSKMGGCVLSCIKPLDHEDEHLCSARVHLCGKSCDLRDVMQGNHRGLYDCPGTCNKLWDEPHESHVCDNSMVCPMECTLCRRLCSSTDHLHGLNPDAVHVCGQEHNCYHLCESDGICQIETRPSAIQEQFSGRHESFMYTRFTQVNRRLSCVIPIPAGELKHNGPHTHDTDEDAFHFCDARCPNCEYTCTLVFGHPQRLHETSHGSMITTQWVLQQEGGLDDVDVVYNLQEKKYATGDSGAPMLCNMACSAQGRHAHIDYCRNPYNCANIECEHITERLHPDPDRPKDWISHAAYWERTGFRDPYSCAEQDEFSKCDALYADPRRQGTRDPVYCALPIFHAPVLKHPLHSMGYVLKDGHLFQCQDRAQASLPRLRAGLISQCEPQGRRTGYGNLLG</sequence>
<evidence type="ECO:0000256" key="1">
    <source>
        <dbReference type="SAM" id="MobiDB-lite"/>
    </source>
</evidence>
<evidence type="ECO:0000313" key="2">
    <source>
        <dbReference type="EMBL" id="CAE6502746.1"/>
    </source>
</evidence>
<dbReference type="Gene3D" id="3.40.50.300">
    <property type="entry name" value="P-loop containing nucleotide triphosphate hydrolases"/>
    <property type="match status" value="1"/>
</dbReference>
<dbReference type="InterPro" id="IPR027417">
    <property type="entry name" value="P-loop_NTPase"/>
</dbReference>
<proteinExistence type="predicted"/>
<evidence type="ECO:0008006" key="4">
    <source>
        <dbReference type="Google" id="ProtNLM"/>
    </source>
</evidence>
<dbReference type="EMBL" id="CAJMWY010003457">
    <property type="protein sequence ID" value="CAE6502746.1"/>
    <property type="molecule type" value="Genomic_DNA"/>
</dbReference>
<protein>
    <recommendedName>
        <fullName evidence="4">VWFA domain-containing protein</fullName>
    </recommendedName>
</protein>
<name>A0A8H3CWL6_9AGAM</name>
<evidence type="ECO:0000313" key="3">
    <source>
        <dbReference type="Proteomes" id="UP000663861"/>
    </source>
</evidence>
<dbReference type="PANTHER" id="PTHR22796:SF1">
    <property type="entry name" value="VWFA DOMAIN-CONTAINING PROTEIN"/>
    <property type="match status" value="1"/>
</dbReference>
<feature type="region of interest" description="Disordered" evidence="1">
    <location>
        <begin position="1"/>
        <end position="25"/>
    </location>
</feature>